<proteinExistence type="predicted"/>
<accession>A0A9K3IG52</accession>
<evidence type="ECO:0000313" key="1">
    <source>
        <dbReference type="EMBL" id="KAF5796318.1"/>
    </source>
</evidence>
<sequence length="42" mass="4847">MANGRIMTLRLRTKKPFSLVRSRSFIIVFGVRSDMKLSSKAF</sequence>
<reference evidence="1" key="1">
    <citation type="journal article" date="2017" name="Nature">
        <title>The sunflower genome provides insights into oil metabolism, flowering and Asterid evolution.</title>
        <authorList>
            <person name="Badouin H."/>
            <person name="Gouzy J."/>
            <person name="Grassa C.J."/>
            <person name="Murat F."/>
            <person name="Staton S.E."/>
            <person name="Cottret L."/>
            <person name="Lelandais-Briere C."/>
            <person name="Owens G.L."/>
            <person name="Carrere S."/>
            <person name="Mayjonade B."/>
            <person name="Legrand L."/>
            <person name="Gill N."/>
            <person name="Kane N.C."/>
            <person name="Bowers J.E."/>
            <person name="Hubner S."/>
            <person name="Bellec A."/>
            <person name="Berard A."/>
            <person name="Berges H."/>
            <person name="Blanchet N."/>
            <person name="Boniface M.C."/>
            <person name="Brunel D."/>
            <person name="Catrice O."/>
            <person name="Chaidir N."/>
            <person name="Claudel C."/>
            <person name="Donnadieu C."/>
            <person name="Faraut T."/>
            <person name="Fievet G."/>
            <person name="Helmstetter N."/>
            <person name="King M."/>
            <person name="Knapp S.J."/>
            <person name="Lai Z."/>
            <person name="Le Paslier M.C."/>
            <person name="Lippi Y."/>
            <person name="Lorenzon L."/>
            <person name="Mandel J.R."/>
            <person name="Marage G."/>
            <person name="Marchand G."/>
            <person name="Marquand E."/>
            <person name="Bret-Mestries E."/>
            <person name="Morien E."/>
            <person name="Nambeesan S."/>
            <person name="Nguyen T."/>
            <person name="Pegot-Espagnet P."/>
            <person name="Pouilly N."/>
            <person name="Raftis F."/>
            <person name="Sallet E."/>
            <person name="Schiex T."/>
            <person name="Thomas J."/>
            <person name="Vandecasteele C."/>
            <person name="Vares D."/>
            <person name="Vear F."/>
            <person name="Vautrin S."/>
            <person name="Crespi M."/>
            <person name="Mangin B."/>
            <person name="Burke J.M."/>
            <person name="Salse J."/>
            <person name="Munos S."/>
            <person name="Vincourt P."/>
            <person name="Rieseberg L.H."/>
            <person name="Langlade N.B."/>
        </authorList>
    </citation>
    <scope>NUCLEOTIDE SEQUENCE</scope>
    <source>
        <tissue evidence="1">Leaves</tissue>
    </source>
</reference>
<dbReference type="AlphaFoldDB" id="A0A9K3IG52"/>
<keyword evidence="2" id="KW-1185">Reference proteome</keyword>
<evidence type="ECO:0000313" key="2">
    <source>
        <dbReference type="Proteomes" id="UP000215914"/>
    </source>
</evidence>
<dbReference type="Proteomes" id="UP000215914">
    <property type="component" value="Unassembled WGS sequence"/>
</dbReference>
<dbReference type="Gramene" id="mRNA:HanXRQr2_Chr08g0350051">
    <property type="protein sequence ID" value="mRNA:HanXRQr2_Chr08g0350051"/>
    <property type="gene ID" value="HanXRQr2_Chr08g0350051"/>
</dbReference>
<comment type="caution">
    <text evidence="1">The sequence shown here is derived from an EMBL/GenBank/DDBJ whole genome shotgun (WGS) entry which is preliminary data.</text>
</comment>
<reference evidence="1" key="2">
    <citation type="submission" date="2020-06" db="EMBL/GenBank/DDBJ databases">
        <title>Helianthus annuus Genome sequencing and assembly Release 2.</title>
        <authorList>
            <person name="Gouzy J."/>
            <person name="Langlade N."/>
            <person name="Munos S."/>
        </authorList>
    </citation>
    <scope>NUCLEOTIDE SEQUENCE</scope>
    <source>
        <tissue evidence="1">Leaves</tissue>
    </source>
</reference>
<dbReference type="EMBL" id="MNCJ02000323">
    <property type="protein sequence ID" value="KAF5796318.1"/>
    <property type="molecule type" value="Genomic_DNA"/>
</dbReference>
<gene>
    <name evidence="1" type="ORF">HanXRQr2_Chr08g0350051</name>
</gene>
<organism evidence="1 2">
    <name type="scientific">Helianthus annuus</name>
    <name type="common">Common sunflower</name>
    <dbReference type="NCBI Taxonomy" id="4232"/>
    <lineage>
        <taxon>Eukaryota</taxon>
        <taxon>Viridiplantae</taxon>
        <taxon>Streptophyta</taxon>
        <taxon>Embryophyta</taxon>
        <taxon>Tracheophyta</taxon>
        <taxon>Spermatophyta</taxon>
        <taxon>Magnoliopsida</taxon>
        <taxon>eudicotyledons</taxon>
        <taxon>Gunneridae</taxon>
        <taxon>Pentapetalae</taxon>
        <taxon>asterids</taxon>
        <taxon>campanulids</taxon>
        <taxon>Asterales</taxon>
        <taxon>Asteraceae</taxon>
        <taxon>Asteroideae</taxon>
        <taxon>Heliantheae alliance</taxon>
        <taxon>Heliantheae</taxon>
        <taxon>Helianthus</taxon>
    </lineage>
</organism>
<protein>
    <submittedName>
        <fullName evidence="1">Uncharacterized protein</fullName>
    </submittedName>
</protein>
<name>A0A9K3IG52_HELAN</name>